<evidence type="ECO:0000256" key="2">
    <source>
        <dbReference type="ARBA" id="ARBA00022741"/>
    </source>
</evidence>
<dbReference type="PRINTS" id="PR00109">
    <property type="entry name" value="TYRKINASE"/>
</dbReference>
<evidence type="ECO:0000313" key="7">
    <source>
        <dbReference type="EMBL" id="CAF3981429.1"/>
    </source>
</evidence>
<dbReference type="Pfam" id="PF07714">
    <property type="entry name" value="PK_Tyr_Ser-Thr"/>
    <property type="match status" value="1"/>
</dbReference>
<proteinExistence type="predicted"/>
<evidence type="ECO:0000259" key="6">
    <source>
        <dbReference type="PROSITE" id="PS50011"/>
    </source>
</evidence>
<evidence type="ECO:0000256" key="4">
    <source>
        <dbReference type="PROSITE-ProRule" id="PRU10141"/>
    </source>
</evidence>
<dbReference type="InterPro" id="IPR017441">
    <property type="entry name" value="Protein_kinase_ATP_BS"/>
</dbReference>
<keyword evidence="2 4" id="KW-0547">Nucleotide-binding</keyword>
<keyword evidence="1" id="KW-0723">Serine/threonine-protein kinase</keyword>
<dbReference type="PROSITE" id="PS00108">
    <property type="entry name" value="PROTEIN_KINASE_ST"/>
    <property type="match status" value="1"/>
</dbReference>
<dbReference type="Gene3D" id="1.20.930.20">
    <property type="entry name" value="Adaptor protein Cbl, N-terminal domain"/>
    <property type="match status" value="1"/>
</dbReference>
<dbReference type="SUPFAM" id="SSF56112">
    <property type="entry name" value="Protein kinase-like (PK-like)"/>
    <property type="match status" value="1"/>
</dbReference>
<sequence length="710" mass="81340">MDSVTILKAVYYMAVTIHKIVEGVKANQQQCRRLSQRIDAITSAMKAMADKDLQRNELQKSLNNYHHCIEHCCEFITQFKDEKSWFSKIFDKQNHIEEFEELNLQLTQCATDLNLGINLKQIFDRNMDVSDQATDLDVIKSKLDEVAKLMAQRQDEQLRCIERIEQNINQRLNSFKHRLEQDILKRSEPLLAQQIPDEEHAFLHIPYYDLVLEKRIGQGGFADVYRGKWLPQDHNVAIKVFRIQYIDERVKGDLVNEISMMYRIRYDHVLNIFGACMEPDKYALIVEYMSLGSLYDVLRRQTIQFSWSDRCSIATQMVKGVNYLHKLPKSIIHRDIKSLNILMTEHGKDFLVKVADFGLAKIRHETSHQSPYVPSVGTLSWKAPELLKLGGKHTEASDVYAMGIVLWELATGCEPYADTDVSMISDCVRQGQRMDIPSNVPSSFAKLISKAWAQEPQKRPSCLELLNAIKETTTELDINSEPTTDVACIKSKIITPPHTTDASQLPQSTFIFDVQKPSKPESSKPEISEPELPKLELTEPELSEPELPKLELTEPELTEPELSEPEPPKPEITKPKPPKPESPKPKPPKPKPQEFAPPGTCKELICDGRPCANCHRCRDWHFTGDQDQWNWICNHKNWKEKDDKRWYNSDYELFTKRDRATCVVSSLRGRRSAGFLGLGVGRSYYAGGGYGGYSSLCHLGFSDICLCDKH</sequence>
<evidence type="ECO:0000256" key="1">
    <source>
        <dbReference type="ARBA" id="ARBA00022527"/>
    </source>
</evidence>
<dbReference type="InterPro" id="IPR011009">
    <property type="entry name" value="Kinase-like_dom_sf"/>
</dbReference>
<evidence type="ECO:0000256" key="3">
    <source>
        <dbReference type="ARBA" id="ARBA00022840"/>
    </source>
</evidence>
<evidence type="ECO:0000256" key="5">
    <source>
        <dbReference type="SAM" id="MobiDB-lite"/>
    </source>
</evidence>
<dbReference type="EMBL" id="CAJOAY010002809">
    <property type="protein sequence ID" value="CAF3981429.1"/>
    <property type="molecule type" value="Genomic_DNA"/>
</dbReference>
<keyword evidence="3 4" id="KW-0067">ATP-binding</keyword>
<dbReference type="InterPro" id="IPR000719">
    <property type="entry name" value="Prot_kinase_dom"/>
</dbReference>
<feature type="domain" description="Protein kinase" evidence="6">
    <location>
        <begin position="210"/>
        <end position="473"/>
    </location>
</feature>
<dbReference type="PROSITE" id="PS00107">
    <property type="entry name" value="PROTEIN_KINASE_ATP"/>
    <property type="match status" value="1"/>
</dbReference>
<feature type="compositionally biased region" description="Basic and acidic residues" evidence="5">
    <location>
        <begin position="566"/>
        <end position="584"/>
    </location>
</feature>
<dbReference type="InterPro" id="IPR051681">
    <property type="entry name" value="Ser/Thr_Kinases-Pseudokinases"/>
</dbReference>
<name>A0A819MJV3_9BILA</name>
<dbReference type="InterPro" id="IPR054000">
    <property type="entry name" value="MLKL_N"/>
</dbReference>
<dbReference type="Gene3D" id="1.10.510.10">
    <property type="entry name" value="Transferase(Phosphotransferase) domain 1"/>
    <property type="match status" value="1"/>
</dbReference>
<accession>A0A819MJV3</accession>
<dbReference type="PROSITE" id="PS50011">
    <property type="entry name" value="PROTEIN_KINASE_DOM"/>
    <property type="match status" value="1"/>
</dbReference>
<dbReference type="CDD" id="cd13999">
    <property type="entry name" value="STKc_MAP3K-like"/>
    <property type="match status" value="1"/>
</dbReference>
<dbReference type="GO" id="GO:0004674">
    <property type="term" value="F:protein serine/threonine kinase activity"/>
    <property type="evidence" value="ECO:0007669"/>
    <property type="project" value="UniProtKB-KW"/>
</dbReference>
<organism evidence="7 8">
    <name type="scientific">Adineta steineri</name>
    <dbReference type="NCBI Taxonomy" id="433720"/>
    <lineage>
        <taxon>Eukaryota</taxon>
        <taxon>Metazoa</taxon>
        <taxon>Spiralia</taxon>
        <taxon>Gnathifera</taxon>
        <taxon>Rotifera</taxon>
        <taxon>Eurotatoria</taxon>
        <taxon>Bdelloidea</taxon>
        <taxon>Adinetida</taxon>
        <taxon>Adinetidae</taxon>
        <taxon>Adineta</taxon>
    </lineage>
</organism>
<dbReference type="SMART" id="SM00220">
    <property type="entry name" value="S_TKc"/>
    <property type="match status" value="1"/>
</dbReference>
<dbReference type="InterPro" id="IPR001245">
    <property type="entry name" value="Ser-Thr/Tyr_kinase_cat_dom"/>
</dbReference>
<dbReference type="InterPro" id="IPR059179">
    <property type="entry name" value="MLKL-like_MCAfunc"/>
</dbReference>
<gene>
    <name evidence="7" type="ORF">OKA104_LOCUS28683</name>
</gene>
<protein>
    <recommendedName>
        <fullName evidence="6">Protein kinase domain-containing protein</fullName>
    </recommendedName>
</protein>
<dbReference type="CDD" id="cd21037">
    <property type="entry name" value="MLKL_NTD"/>
    <property type="match status" value="1"/>
</dbReference>
<dbReference type="AlphaFoldDB" id="A0A819MJV3"/>
<reference evidence="7" key="1">
    <citation type="submission" date="2021-02" db="EMBL/GenBank/DDBJ databases">
        <authorList>
            <person name="Nowell W R."/>
        </authorList>
    </citation>
    <scope>NUCLEOTIDE SEQUENCE</scope>
</reference>
<feature type="region of interest" description="Disordered" evidence="5">
    <location>
        <begin position="515"/>
        <end position="596"/>
    </location>
</feature>
<feature type="compositionally biased region" description="Acidic residues" evidence="5">
    <location>
        <begin position="553"/>
        <end position="564"/>
    </location>
</feature>
<dbReference type="Pfam" id="PF22215">
    <property type="entry name" value="MLKL_N"/>
    <property type="match status" value="1"/>
</dbReference>
<keyword evidence="1" id="KW-0808">Transferase</keyword>
<evidence type="ECO:0000313" key="8">
    <source>
        <dbReference type="Proteomes" id="UP000663881"/>
    </source>
</evidence>
<dbReference type="GO" id="GO:0007166">
    <property type="term" value="P:cell surface receptor signaling pathway"/>
    <property type="evidence" value="ECO:0007669"/>
    <property type="project" value="InterPro"/>
</dbReference>
<dbReference type="PANTHER" id="PTHR44329">
    <property type="entry name" value="SERINE/THREONINE-PROTEIN KINASE TNNI3K-RELATED"/>
    <property type="match status" value="1"/>
</dbReference>
<dbReference type="GO" id="GO:0005524">
    <property type="term" value="F:ATP binding"/>
    <property type="evidence" value="ECO:0007669"/>
    <property type="project" value="UniProtKB-UniRule"/>
</dbReference>
<dbReference type="InterPro" id="IPR008271">
    <property type="entry name" value="Ser/Thr_kinase_AS"/>
</dbReference>
<feature type="binding site" evidence="4">
    <location>
        <position position="239"/>
    </location>
    <ligand>
        <name>ATP</name>
        <dbReference type="ChEBI" id="CHEBI:30616"/>
    </ligand>
</feature>
<feature type="compositionally biased region" description="Basic and acidic residues" evidence="5">
    <location>
        <begin position="516"/>
        <end position="537"/>
    </location>
</feature>
<dbReference type="Proteomes" id="UP000663881">
    <property type="component" value="Unassembled WGS sequence"/>
</dbReference>
<comment type="caution">
    <text evidence="7">The sequence shown here is derived from an EMBL/GenBank/DDBJ whole genome shotgun (WGS) entry which is preliminary data.</text>
</comment>
<dbReference type="InterPro" id="IPR036537">
    <property type="entry name" value="Adaptor_Cbl_N_dom_sf"/>
</dbReference>
<keyword evidence="1" id="KW-0418">Kinase</keyword>
<dbReference type="PANTHER" id="PTHR44329:SF298">
    <property type="entry name" value="MIXED LINEAGE KINASE DOMAIN-LIKE PROTEIN"/>
    <property type="match status" value="1"/>
</dbReference>